<sequence>MEAPPQYYPFTRFAAISDVRFATTNDVNPVPSFEDGGVLLCELAPGEFGFIVADESRAAVAAMTITSSWVIVANTEYLEVRCFTGAPCARTDAFGRMWMHVRITDRLIYAEFNRILWDIYWQVQSKTCMLQERLHHIAFAQPSNLVDYCRQYLGNDFADNLEDVDLDETEGQEQAGDNVDNEETTGGEADGDEAGEGEDGSKGSSPDGVAWETAAEDLE</sequence>
<dbReference type="Proteomes" id="UP000230002">
    <property type="component" value="Unassembled WGS sequence"/>
</dbReference>
<protein>
    <submittedName>
        <fullName evidence="2">Uncharacterized protein</fullName>
    </submittedName>
</protein>
<accession>A0A2G8SQK8</accession>
<dbReference type="EMBL" id="AYKW01000002">
    <property type="protein sequence ID" value="PIL36032.1"/>
    <property type="molecule type" value="Genomic_DNA"/>
</dbReference>
<dbReference type="OrthoDB" id="2753628at2759"/>
<dbReference type="AlphaFoldDB" id="A0A2G8SQK8"/>
<feature type="compositionally biased region" description="Acidic residues" evidence="1">
    <location>
        <begin position="179"/>
        <end position="198"/>
    </location>
</feature>
<evidence type="ECO:0000256" key="1">
    <source>
        <dbReference type="SAM" id="MobiDB-lite"/>
    </source>
</evidence>
<keyword evidence="3" id="KW-1185">Reference proteome</keyword>
<name>A0A2G8SQK8_9APHY</name>
<evidence type="ECO:0000313" key="3">
    <source>
        <dbReference type="Proteomes" id="UP000230002"/>
    </source>
</evidence>
<reference evidence="2 3" key="1">
    <citation type="journal article" date="2015" name="Sci. Rep.">
        <title>Chromosome-level genome map provides insights into diverse defense mechanisms in the medicinal fungus Ganoderma sinense.</title>
        <authorList>
            <person name="Zhu Y."/>
            <person name="Xu J."/>
            <person name="Sun C."/>
            <person name="Zhou S."/>
            <person name="Xu H."/>
            <person name="Nelson D.R."/>
            <person name="Qian J."/>
            <person name="Song J."/>
            <person name="Luo H."/>
            <person name="Xiang L."/>
            <person name="Li Y."/>
            <person name="Xu Z."/>
            <person name="Ji A."/>
            <person name="Wang L."/>
            <person name="Lu S."/>
            <person name="Hayward A."/>
            <person name="Sun W."/>
            <person name="Li X."/>
            <person name="Schwartz D.C."/>
            <person name="Wang Y."/>
            <person name="Chen S."/>
        </authorList>
    </citation>
    <scope>NUCLEOTIDE SEQUENCE [LARGE SCALE GENOMIC DNA]</scope>
    <source>
        <strain evidence="2 3">ZZ0214-1</strain>
    </source>
</reference>
<proteinExistence type="predicted"/>
<gene>
    <name evidence="2" type="ORF">GSI_01692</name>
</gene>
<comment type="caution">
    <text evidence="2">The sequence shown here is derived from an EMBL/GenBank/DDBJ whole genome shotgun (WGS) entry which is preliminary data.</text>
</comment>
<feature type="region of interest" description="Disordered" evidence="1">
    <location>
        <begin position="168"/>
        <end position="219"/>
    </location>
</feature>
<organism evidence="2 3">
    <name type="scientific">Ganoderma sinense ZZ0214-1</name>
    <dbReference type="NCBI Taxonomy" id="1077348"/>
    <lineage>
        <taxon>Eukaryota</taxon>
        <taxon>Fungi</taxon>
        <taxon>Dikarya</taxon>
        <taxon>Basidiomycota</taxon>
        <taxon>Agaricomycotina</taxon>
        <taxon>Agaricomycetes</taxon>
        <taxon>Polyporales</taxon>
        <taxon>Polyporaceae</taxon>
        <taxon>Ganoderma</taxon>
    </lineage>
</organism>
<evidence type="ECO:0000313" key="2">
    <source>
        <dbReference type="EMBL" id="PIL36032.1"/>
    </source>
</evidence>